<evidence type="ECO:0000259" key="1">
    <source>
        <dbReference type="Pfam" id="PF13612"/>
    </source>
</evidence>
<dbReference type="Pfam" id="PF13612">
    <property type="entry name" value="DDE_Tnp_1_3"/>
    <property type="match status" value="1"/>
</dbReference>
<proteinExistence type="predicted"/>
<evidence type="ECO:0000313" key="3">
    <source>
        <dbReference type="Proteomes" id="UP001203423"/>
    </source>
</evidence>
<dbReference type="InterPro" id="IPR025668">
    <property type="entry name" value="Tnp_DDE_dom"/>
</dbReference>
<dbReference type="NCBIfam" id="NF033520">
    <property type="entry name" value="transpos_IS982"/>
    <property type="match status" value="1"/>
</dbReference>
<name>A0ABT0LGJ1_9GAMM</name>
<accession>A0ABT0LGJ1</accession>
<dbReference type="EMBL" id="JAKIKS010000109">
    <property type="protein sequence ID" value="MCL1126821.1"/>
    <property type="molecule type" value="Genomic_DNA"/>
</dbReference>
<dbReference type="RefSeq" id="WP_248942232.1">
    <property type="nucleotide sequence ID" value="NZ_JAKIKS010000109.1"/>
</dbReference>
<gene>
    <name evidence="2" type="ORF">L2764_20625</name>
</gene>
<dbReference type="Proteomes" id="UP001203423">
    <property type="component" value="Unassembled WGS sequence"/>
</dbReference>
<reference evidence="2 3" key="1">
    <citation type="submission" date="2022-01" db="EMBL/GenBank/DDBJ databases">
        <title>Whole genome-based taxonomy of the Shewanellaceae.</title>
        <authorList>
            <person name="Martin-Rodriguez A.J."/>
        </authorList>
    </citation>
    <scope>NUCLEOTIDE SEQUENCE [LARGE SCALE GENOMIC DNA]</scope>
    <source>
        <strain evidence="2 3">DSM 17177</strain>
    </source>
</reference>
<feature type="domain" description="Transposase DDE" evidence="1">
    <location>
        <begin position="106"/>
        <end position="260"/>
    </location>
</feature>
<evidence type="ECO:0000313" key="2">
    <source>
        <dbReference type="EMBL" id="MCL1126821.1"/>
    </source>
</evidence>
<protein>
    <submittedName>
        <fullName evidence="2">IS982 family transposase</fullName>
    </submittedName>
</protein>
<sequence length="297" mass="34114">MDKLVDIFCDVDDFCTIFIPQWELQCLTDGTRKRKRKRSGRMTMSEIMTIIIAFHTSHHRDFKNFYTGYLARFFKSEFPNLLSYTRFLEIMPNTVIPLCNYFSSLKSEATGIEFIDSTSIKVCHNLRIPRHKTLSGLASRGKGTMGWFYGFKLHLIVNHQGGIVAAKITPANIHDTKPVKEMVVNSMDKLYADKGYISKALASELLERGVSIVNNVRKNMKAKALSLWDRAMLSRRFIIETINDQLKNISQIEHTRHRSVHGFMLNIIGGLVAYQLKERKPQLNITSAEFNAMAVMR</sequence>
<organism evidence="2 3">
    <name type="scientific">Shewanella surugensis</name>
    <dbReference type="NCBI Taxonomy" id="212020"/>
    <lineage>
        <taxon>Bacteria</taxon>
        <taxon>Pseudomonadati</taxon>
        <taxon>Pseudomonadota</taxon>
        <taxon>Gammaproteobacteria</taxon>
        <taxon>Alteromonadales</taxon>
        <taxon>Shewanellaceae</taxon>
        <taxon>Shewanella</taxon>
    </lineage>
</organism>
<keyword evidence="3" id="KW-1185">Reference proteome</keyword>
<comment type="caution">
    <text evidence="2">The sequence shown here is derived from an EMBL/GenBank/DDBJ whole genome shotgun (WGS) entry which is preliminary data.</text>
</comment>